<accession>A0A2S6GTU4</accession>
<evidence type="ECO:0000313" key="3">
    <source>
        <dbReference type="Proteomes" id="UP000238071"/>
    </source>
</evidence>
<reference evidence="2 3" key="1">
    <citation type="submission" date="2018-02" db="EMBL/GenBank/DDBJ databases">
        <title>Subsurface microbial communities from deep shales in Ohio and West Virginia, USA.</title>
        <authorList>
            <person name="Wrighton K."/>
        </authorList>
    </citation>
    <scope>NUCLEOTIDE SEQUENCE [LARGE SCALE GENOMIC DNA]</scope>
    <source>
        <strain evidence="2 3">OWC-G53F</strain>
    </source>
</reference>
<dbReference type="OrthoDB" id="9816036at2"/>
<dbReference type="RefSeq" id="WP_104424453.1">
    <property type="nucleotide sequence ID" value="NZ_PTIY01000011.1"/>
</dbReference>
<gene>
    <name evidence="2" type="ORF">B0F88_11115</name>
</gene>
<dbReference type="Proteomes" id="UP000238071">
    <property type="component" value="Unassembled WGS sequence"/>
</dbReference>
<feature type="domain" description="FRG" evidence="1">
    <location>
        <begin position="38"/>
        <end position="198"/>
    </location>
</feature>
<evidence type="ECO:0000313" key="2">
    <source>
        <dbReference type="EMBL" id="PPK68607.1"/>
    </source>
</evidence>
<dbReference type="AlphaFoldDB" id="A0A2S6GTU4"/>
<dbReference type="Pfam" id="PF08867">
    <property type="entry name" value="FRG"/>
    <property type="match status" value="1"/>
</dbReference>
<dbReference type="EMBL" id="PTIY01000011">
    <property type="protein sequence ID" value="PPK68607.1"/>
    <property type="molecule type" value="Genomic_DNA"/>
</dbReference>
<comment type="caution">
    <text evidence="2">The sequence shown here is derived from an EMBL/GenBank/DDBJ whole genome shotgun (WGS) entry which is preliminary data.</text>
</comment>
<organism evidence="2 3">
    <name type="scientific">Methylobacter tundripaludum</name>
    <dbReference type="NCBI Taxonomy" id="173365"/>
    <lineage>
        <taxon>Bacteria</taxon>
        <taxon>Pseudomonadati</taxon>
        <taxon>Pseudomonadota</taxon>
        <taxon>Gammaproteobacteria</taxon>
        <taxon>Methylococcales</taxon>
        <taxon>Methylococcaceae</taxon>
        <taxon>Methylobacter</taxon>
    </lineage>
</organism>
<protein>
    <submittedName>
        <fullName evidence="2">FRG domain-containing protein</fullName>
    </submittedName>
</protein>
<keyword evidence="3" id="KW-1185">Reference proteome</keyword>
<dbReference type="InterPro" id="IPR014966">
    <property type="entry name" value="FRG-dom"/>
</dbReference>
<dbReference type="SMART" id="SM00901">
    <property type="entry name" value="FRG"/>
    <property type="match status" value="1"/>
</dbReference>
<name>A0A2S6GTU4_9GAMM</name>
<sequence>MCYDERHFDTAKELVDFIESNESESFRTAGKFEATTVGRGLHIFRGQSDSTWEIVPAVFRNLTAPPHPLSDFAAQLPGIYEKTTDKHQWLQSQLHAELWSVSEFLNTADKLGITTPINYFQTIKAIDSNIYGDKEENSQQDFPPIAIIEGIALAQHHGIPTRLIDWTESPLIACFFAAYGASNLVSDGKRENSANIAIFCFNVVTLSRSNKIVQVEAARHRNNFLRQQKGLFTYIPTANSYFIKNGSWPSLEDIICEENSSGSLKKYTLPSSQADELLRILFDYDITKHHLMPTLDNIAHSHRYIKKLWPQF</sequence>
<proteinExistence type="predicted"/>
<evidence type="ECO:0000259" key="1">
    <source>
        <dbReference type="SMART" id="SM00901"/>
    </source>
</evidence>